<reference evidence="1 2" key="1">
    <citation type="journal article" date="2022" name="Hortic Res">
        <title>A haplotype resolved chromosomal level avocado genome allows analysis of novel avocado genes.</title>
        <authorList>
            <person name="Nath O."/>
            <person name="Fletcher S.J."/>
            <person name="Hayward A."/>
            <person name="Shaw L.M."/>
            <person name="Masouleh A.K."/>
            <person name="Furtado A."/>
            <person name="Henry R.J."/>
            <person name="Mitter N."/>
        </authorList>
    </citation>
    <scope>NUCLEOTIDE SEQUENCE [LARGE SCALE GENOMIC DNA]</scope>
    <source>
        <strain evidence="2">cv. Hass</strain>
    </source>
</reference>
<dbReference type="Proteomes" id="UP001234297">
    <property type="component" value="Chromosome 6"/>
</dbReference>
<keyword evidence="2" id="KW-1185">Reference proteome</keyword>
<name>A0ACC2L2R6_PERAE</name>
<evidence type="ECO:0000313" key="1">
    <source>
        <dbReference type="EMBL" id="KAJ8627545.1"/>
    </source>
</evidence>
<accession>A0ACC2L2R6</accession>
<comment type="caution">
    <text evidence="1">The sequence shown here is derived from an EMBL/GenBank/DDBJ whole genome shotgun (WGS) entry which is preliminary data.</text>
</comment>
<gene>
    <name evidence="1" type="ORF">MRB53_020852</name>
</gene>
<organism evidence="1 2">
    <name type="scientific">Persea americana</name>
    <name type="common">Avocado</name>
    <dbReference type="NCBI Taxonomy" id="3435"/>
    <lineage>
        <taxon>Eukaryota</taxon>
        <taxon>Viridiplantae</taxon>
        <taxon>Streptophyta</taxon>
        <taxon>Embryophyta</taxon>
        <taxon>Tracheophyta</taxon>
        <taxon>Spermatophyta</taxon>
        <taxon>Magnoliopsida</taxon>
        <taxon>Magnoliidae</taxon>
        <taxon>Laurales</taxon>
        <taxon>Lauraceae</taxon>
        <taxon>Persea</taxon>
    </lineage>
</organism>
<evidence type="ECO:0000313" key="2">
    <source>
        <dbReference type="Proteomes" id="UP001234297"/>
    </source>
</evidence>
<protein>
    <submittedName>
        <fullName evidence="1">Uncharacterized protein</fullName>
    </submittedName>
</protein>
<sequence>MFFPNSYFGGRDTWAAGCGEGDEAHAWAVGLERSSDGLQAMDGEMQVCARGLQQRRWRRVLVEAMERRTRGEWRWLGDREVVAQGSMEGGDDGVCGWWAAVGKLGCGCAWDKR</sequence>
<dbReference type="EMBL" id="CM056814">
    <property type="protein sequence ID" value="KAJ8627545.1"/>
    <property type="molecule type" value="Genomic_DNA"/>
</dbReference>
<proteinExistence type="predicted"/>